<keyword evidence="6" id="KW-1185">Reference proteome</keyword>
<accession>A0A8V0X9G9</accession>
<dbReference type="Ensembl" id="ENSGALT00010007916.1">
    <property type="protein sequence ID" value="ENSGALP00010004751.1"/>
    <property type="gene ID" value="ENSGALG00010003400.1"/>
</dbReference>
<dbReference type="InterPro" id="IPR004171">
    <property type="entry name" value="cAMP_dep_PKI"/>
</dbReference>
<reference evidence="5" key="2">
    <citation type="submission" date="2025-08" db="UniProtKB">
        <authorList>
            <consortium name="Ensembl"/>
        </authorList>
    </citation>
    <scope>IDENTIFICATION</scope>
    <source>
        <strain evidence="5">broiler</strain>
    </source>
</reference>
<dbReference type="GO" id="GO:0004862">
    <property type="term" value="F:cAMP-dependent protein kinase inhibitor activity"/>
    <property type="evidence" value="ECO:0007669"/>
    <property type="project" value="InterPro"/>
</dbReference>
<reference evidence="5" key="1">
    <citation type="submission" date="2020-11" db="EMBL/GenBank/DDBJ databases">
        <title>Gallus gallus (Chicken) genome, bGalGal1, GRCg7b, maternal haplotype autosomes + Z &amp; W.</title>
        <authorList>
            <person name="Warren W."/>
            <person name="Formenti G."/>
            <person name="Fedrigo O."/>
            <person name="Haase B."/>
            <person name="Mountcastle J."/>
            <person name="Balacco J."/>
            <person name="Tracey A."/>
            <person name="Schneider V."/>
            <person name="Okimoto R."/>
            <person name="Cheng H."/>
            <person name="Hawken R."/>
            <person name="Howe K."/>
            <person name="Jarvis E.D."/>
        </authorList>
    </citation>
    <scope>NUCLEOTIDE SEQUENCE [LARGE SCALE GENOMIC DNA]</scope>
    <source>
        <strain evidence="5">Broiler</strain>
    </source>
</reference>
<gene>
    <name evidence="5" type="primary">PKIA</name>
</gene>
<dbReference type="AlphaFoldDB" id="A0A8V0X9G9"/>
<evidence type="ECO:0000313" key="6">
    <source>
        <dbReference type="Proteomes" id="UP000000539"/>
    </source>
</evidence>
<comment type="function">
    <text evidence="1">Extremely potent competitive inhibitor of cAMP-dependent protein kinase activity, this protein interacts with the catalytic subunit of the enzyme after the cAMP-induced dissociation of its regulatory chains.</text>
</comment>
<evidence type="ECO:0000256" key="2">
    <source>
        <dbReference type="ARBA" id="ARBA00006393"/>
    </source>
</evidence>
<comment type="similarity">
    <text evidence="2">Belongs to the PKI family.</text>
</comment>
<sequence>MPPERREFRSSSCRRDVGVKRSWELLLVEASAALGTVPTGPRLWEGKKGGRKEDALSRLLGRADSQGGRISIWRALSLEPFCEPRTRVLLCGYLLAMTDVESTYADFIASGRTGRRNALHDILVSSPGGNSSELALKLSELDINKAEGEGDAQRNPSEQTGEAQGEAAKQES</sequence>
<dbReference type="PANTHER" id="PTHR15416">
    <property type="entry name" value="CAMP-DEPENDENT PROTEIN KINASE INHIBITOR/PKI"/>
    <property type="match status" value="1"/>
</dbReference>
<dbReference type="OrthoDB" id="9934738at2759"/>
<protein>
    <submittedName>
        <fullName evidence="5">Protein kinase (cAMP-dependent, catalytic) inhibitor alpha</fullName>
    </submittedName>
</protein>
<evidence type="ECO:0000313" key="5">
    <source>
        <dbReference type="Ensembl" id="ENSGALP00010004751.1"/>
    </source>
</evidence>
<name>A0A8V0X9G9_CHICK</name>
<evidence type="ECO:0000256" key="3">
    <source>
        <dbReference type="ARBA" id="ARBA00023013"/>
    </source>
</evidence>
<feature type="region of interest" description="Disordered" evidence="4">
    <location>
        <begin position="145"/>
        <end position="172"/>
    </location>
</feature>
<dbReference type="Proteomes" id="UP000000539">
    <property type="component" value="Chromosome 2"/>
</dbReference>
<organism evidence="5 6">
    <name type="scientific">Gallus gallus</name>
    <name type="common">Chicken</name>
    <dbReference type="NCBI Taxonomy" id="9031"/>
    <lineage>
        <taxon>Eukaryota</taxon>
        <taxon>Metazoa</taxon>
        <taxon>Chordata</taxon>
        <taxon>Craniata</taxon>
        <taxon>Vertebrata</taxon>
        <taxon>Euteleostomi</taxon>
        <taxon>Archelosauria</taxon>
        <taxon>Archosauria</taxon>
        <taxon>Dinosauria</taxon>
        <taxon>Saurischia</taxon>
        <taxon>Theropoda</taxon>
        <taxon>Coelurosauria</taxon>
        <taxon>Aves</taxon>
        <taxon>Neognathae</taxon>
        <taxon>Galloanserae</taxon>
        <taxon>Galliformes</taxon>
        <taxon>Phasianidae</taxon>
        <taxon>Phasianinae</taxon>
        <taxon>Gallus</taxon>
    </lineage>
</organism>
<keyword evidence="3" id="KW-0649">Protein kinase inhibitor</keyword>
<evidence type="ECO:0000256" key="1">
    <source>
        <dbReference type="ARBA" id="ARBA00002844"/>
    </source>
</evidence>
<dbReference type="GeneTree" id="ENSGT00530000064276"/>
<dbReference type="Pfam" id="PF02827">
    <property type="entry name" value="PKI"/>
    <property type="match status" value="1"/>
</dbReference>
<proteinExistence type="inferred from homology"/>
<evidence type="ECO:0000256" key="4">
    <source>
        <dbReference type="SAM" id="MobiDB-lite"/>
    </source>
</evidence>
<reference evidence="5" key="3">
    <citation type="submission" date="2025-09" db="UniProtKB">
        <authorList>
            <consortium name="Ensembl"/>
        </authorList>
    </citation>
    <scope>IDENTIFICATION</scope>
    <source>
        <strain evidence="5">broiler</strain>
    </source>
</reference>